<dbReference type="AlphaFoldDB" id="A0A9W9EZ88"/>
<sequence length="247" mass="27805">MALVIKSSDSDLSPPFSILRDYLQAESPPPPADIANRIDRYHEKGLEGEKKIPKEERDKLELDPDGCYGPLWEIWIAFIVIVEQVPHDHPAQNRLINVIRGMRELPGRKVDLEGPISTDDAQKWRNVTSFLARCWGAEFFNASRQAVLLLCAALEEPVEDTSALQQILPVACEWIEHSQAAFTRIIESGADEEGHHKRTGTLYEGPNKLCQERWQFWKGRFGELAGQAEGEAKDLALSCVLKMSSIS</sequence>
<dbReference type="GeneID" id="81360780"/>
<evidence type="ECO:0000313" key="1">
    <source>
        <dbReference type="EMBL" id="KAJ5090626.1"/>
    </source>
</evidence>
<dbReference type="EMBL" id="JAPQKI010000009">
    <property type="protein sequence ID" value="KAJ5090626.1"/>
    <property type="molecule type" value="Genomic_DNA"/>
</dbReference>
<dbReference type="OrthoDB" id="3350591at2759"/>
<dbReference type="PANTHER" id="PTHR38797">
    <property type="entry name" value="NUCLEAR PORE COMPLEX PROTEIN NUP85-RELATED"/>
    <property type="match status" value="1"/>
</dbReference>
<keyword evidence="2" id="KW-1185">Reference proteome</keyword>
<protein>
    <submittedName>
        <fullName evidence="1">Uncharacterized protein</fullName>
    </submittedName>
</protein>
<accession>A0A9W9EZ88</accession>
<dbReference type="PANTHER" id="PTHR38797:SF4">
    <property type="entry name" value="NUCLEAR PORE COMPLEX PROTEIN NUP85"/>
    <property type="match status" value="1"/>
</dbReference>
<dbReference type="InterPro" id="IPR022085">
    <property type="entry name" value="OpdG"/>
</dbReference>
<name>A0A9W9EZ88_9EURO</name>
<organism evidence="1 2">
    <name type="scientific">Penicillium argentinense</name>
    <dbReference type="NCBI Taxonomy" id="1131581"/>
    <lineage>
        <taxon>Eukaryota</taxon>
        <taxon>Fungi</taxon>
        <taxon>Dikarya</taxon>
        <taxon>Ascomycota</taxon>
        <taxon>Pezizomycotina</taxon>
        <taxon>Eurotiomycetes</taxon>
        <taxon>Eurotiomycetidae</taxon>
        <taxon>Eurotiales</taxon>
        <taxon>Aspergillaceae</taxon>
        <taxon>Penicillium</taxon>
    </lineage>
</organism>
<dbReference type="Pfam" id="PF12311">
    <property type="entry name" value="DUF3632"/>
    <property type="match status" value="1"/>
</dbReference>
<reference evidence="1" key="2">
    <citation type="journal article" date="2023" name="IMA Fungus">
        <title>Comparative genomic study of the Penicillium genus elucidates a diverse pangenome and 15 lateral gene transfer events.</title>
        <authorList>
            <person name="Petersen C."/>
            <person name="Sorensen T."/>
            <person name="Nielsen M.R."/>
            <person name="Sondergaard T.E."/>
            <person name="Sorensen J.L."/>
            <person name="Fitzpatrick D.A."/>
            <person name="Frisvad J.C."/>
            <person name="Nielsen K.L."/>
        </authorList>
    </citation>
    <scope>NUCLEOTIDE SEQUENCE</scope>
    <source>
        <strain evidence="1">IBT 30761</strain>
    </source>
</reference>
<reference evidence="1" key="1">
    <citation type="submission" date="2022-11" db="EMBL/GenBank/DDBJ databases">
        <authorList>
            <person name="Petersen C."/>
        </authorList>
    </citation>
    <scope>NUCLEOTIDE SEQUENCE</scope>
    <source>
        <strain evidence="1">IBT 30761</strain>
    </source>
</reference>
<proteinExistence type="predicted"/>
<dbReference type="Proteomes" id="UP001149074">
    <property type="component" value="Unassembled WGS sequence"/>
</dbReference>
<evidence type="ECO:0000313" key="2">
    <source>
        <dbReference type="Proteomes" id="UP001149074"/>
    </source>
</evidence>
<dbReference type="InterPro" id="IPR053204">
    <property type="entry name" value="Oxopyrrolidines_Biosynth-assoc"/>
</dbReference>
<gene>
    <name evidence="1" type="ORF">N7532_009310</name>
</gene>
<dbReference type="RefSeq" id="XP_056472607.1">
    <property type="nucleotide sequence ID" value="XM_056621801.1"/>
</dbReference>
<comment type="caution">
    <text evidence="1">The sequence shown here is derived from an EMBL/GenBank/DDBJ whole genome shotgun (WGS) entry which is preliminary data.</text>
</comment>